<feature type="chain" id="PRO_5039420816" description="Carboxypeptidase family protein" evidence="1">
    <location>
        <begin position="29"/>
        <end position="136"/>
    </location>
</feature>
<dbReference type="EMBL" id="PDJC01000001">
    <property type="protein sequence ID" value="PFG18178.1"/>
    <property type="molecule type" value="Genomic_DNA"/>
</dbReference>
<dbReference type="GO" id="GO:0030246">
    <property type="term" value="F:carbohydrate binding"/>
    <property type="evidence" value="ECO:0007669"/>
    <property type="project" value="InterPro"/>
</dbReference>
<sequence>MNRARHGRLFLLPVAVAAVFALLAGCTAASNEPVSTPTPTPAPGLLVGHLYVKGGLDPKTYTYAAKLTATAIYTSTPAVYNFEAGKDGAFRIELPPGIYMVTSVPIGNESGGQVDPHEVTIRSGGTYTLETTSIHP</sequence>
<reference evidence="2 3" key="1">
    <citation type="submission" date="2017-10" db="EMBL/GenBank/DDBJ databases">
        <title>Sequencing the genomes of 1000 actinobacteria strains.</title>
        <authorList>
            <person name="Klenk H.-P."/>
        </authorList>
    </citation>
    <scope>NUCLEOTIDE SEQUENCE [LARGE SCALE GENOMIC DNA]</scope>
    <source>
        <strain evidence="2 3">DSM 15597</strain>
    </source>
</reference>
<gene>
    <name evidence="2" type="ORF">ATK74_2760</name>
</gene>
<name>A0A2A9CUV1_9ACTN</name>
<accession>A0A2A9CUV1</accession>
<evidence type="ECO:0000256" key="1">
    <source>
        <dbReference type="SAM" id="SignalP"/>
    </source>
</evidence>
<dbReference type="InterPro" id="IPR013784">
    <property type="entry name" value="Carb-bd-like_fold"/>
</dbReference>
<evidence type="ECO:0000313" key="2">
    <source>
        <dbReference type="EMBL" id="PFG18178.1"/>
    </source>
</evidence>
<keyword evidence="3" id="KW-1185">Reference proteome</keyword>
<evidence type="ECO:0008006" key="4">
    <source>
        <dbReference type="Google" id="ProtNLM"/>
    </source>
</evidence>
<dbReference type="PROSITE" id="PS51257">
    <property type="entry name" value="PROKAR_LIPOPROTEIN"/>
    <property type="match status" value="1"/>
</dbReference>
<evidence type="ECO:0000313" key="3">
    <source>
        <dbReference type="Proteomes" id="UP000226079"/>
    </source>
</evidence>
<dbReference type="AlphaFoldDB" id="A0A2A9CUV1"/>
<comment type="caution">
    <text evidence="2">The sequence shown here is derived from an EMBL/GenBank/DDBJ whole genome shotgun (WGS) entry which is preliminary data.</text>
</comment>
<keyword evidence="1" id="KW-0732">Signal</keyword>
<dbReference type="Proteomes" id="UP000226079">
    <property type="component" value="Unassembled WGS sequence"/>
</dbReference>
<dbReference type="RefSeq" id="WP_169923865.1">
    <property type="nucleotide sequence ID" value="NZ_PDJC01000001.1"/>
</dbReference>
<protein>
    <recommendedName>
        <fullName evidence="4">Carboxypeptidase family protein</fullName>
    </recommendedName>
</protein>
<organism evidence="2 3">
    <name type="scientific">Propionicimonas paludicola</name>
    <dbReference type="NCBI Taxonomy" id="185243"/>
    <lineage>
        <taxon>Bacteria</taxon>
        <taxon>Bacillati</taxon>
        <taxon>Actinomycetota</taxon>
        <taxon>Actinomycetes</taxon>
        <taxon>Propionibacteriales</taxon>
        <taxon>Nocardioidaceae</taxon>
        <taxon>Propionicimonas</taxon>
    </lineage>
</organism>
<dbReference type="SUPFAM" id="SSF49452">
    <property type="entry name" value="Starch-binding domain-like"/>
    <property type="match status" value="1"/>
</dbReference>
<proteinExistence type="predicted"/>
<feature type="signal peptide" evidence="1">
    <location>
        <begin position="1"/>
        <end position="28"/>
    </location>
</feature>